<organism evidence="1 2">
    <name type="scientific">Mesobacillus persicus</name>
    <dbReference type="NCBI Taxonomy" id="930146"/>
    <lineage>
        <taxon>Bacteria</taxon>
        <taxon>Bacillati</taxon>
        <taxon>Bacillota</taxon>
        <taxon>Bacilli</taxon>
        <taxon>Bacillales</taxon>
        <taxon>Bacillaceae</taxon>
        <taxon>Mesobacillus</taxon>
    </lineage>
</organism>
<proteinExistence type="predicted"/>
<dbReference type="OrthoDB" id="2875573at2"/>
<dbReference type="EMBL" id="FOBW01000001">
    <property type="protein sequence ID" value="SEM19205.1"/>
    <property type="molecule type" value="Genomic_DNA"/>
</dbReference>
<dbReference type="Proteomes" id="UP000198553">
    <property type="component" value="Unassembled WGS sequence"/>
</dbReference>
<evidence type="ECO:0000313" key="1">
    <source>
        <dbReference type="EMBL" id="SEM19205.1"/>
    </source>
</evidence>
<dbReference type="RefSeq" id="WP_090740570.1">
    <property type="nucleotide sequence ID" value="NZ_FOBW01000001.1"/>
</dbReference>
<gene>
    <name evidence="1" type="ORF">SAMN05192533_101360</name>
</gene>
<dbReference type="AlphaFoldDB" id="A0A1H7WDQ3"/>
<accession>A0A1H7WDQ3</accession>
<keyword evidence="2" id="KW-1185">Reference proteome</keyword>
<evidence type="ECO:0000313" key="2">
    <source>
        <dbReference type="Proteomes" id="UP000198553"/>
    </source>
</evidence>
<sequence length="96" mass="10549">MKEILQQIKDDLEKCYSNPESFDLDRSIQQLQFAIGQNGDKGTTLEDTMTALTQAKHALPQLENAGDVASSAAFGQAFNALEHALKSYMDTDNDPV</sequence>
<protein>
    <submittedName>
        <fullName evidence="1">Uncharacterized protein</fullName>
    </submittedName>
</protein>
<name>A0A1H7WDQ3_9BACI</name>
<reference evidence="2" key="1">
    <citation type="submission" date="2016-10" db="EMBL/GenBank/DDBJ databases">
        <authorList>
            <person name="Varghese N."/>
            <person name="Submissions S."/>
        </authorList>
    </citation>
    <scope>NUCLEOTIDE SEQUENCE [LARGE SCALE GENOMIC DNA]</scope>
    <source>
        <strain evidence="2">B48,IBRC-M 10115,DSM 25386,CECT 8001</strain>
    </source>
</reference>